<dbReference type="HAMAP" id="MF_00632">
    <property type="entry name" value="UPF0234"/>
    <property type="match status" value="1"/>
</dbReference>
<evidence type="ECO:0000313" key="5">
    <source>
        <dbReference type="Proteomes" id="UP000028653"/>
    </source>
</evidence>
<keyword evidence="1 3" id="KW-0547">Nucleotide-binding</keyword>
<dbReference type="GO" id="GO:0005829">
    <property type="term" value="C:cytosol"/>
    <property type="evidence" value="ECO:0007669"/>
    <property type="project" value="TreeGrafter"/>
</dbReference>
<dbReference type="RefSeq" id="WP_034493706.1">
    <property type="nucleotide sequence ID" value="NZ_JMPI01000020.1"/>
</dbReference>
<sequence>MPSFDIVSEIDIQEVRNAIENAEREVATRFDFRNVPATFELNEKNQSIKVASESDFQVNQLLDILRAKLLKRGIEGASIDVPEEFVHSGKTWSVEAKLKQGIEAAIAKKIVKLIKDSKTKVQVQIQGEELRVTGKSRDDLQAAMALVRGGDLGQPFQFKNFRD</sequence>
<dbReference type="InterPro" id="IPR035570">
    <property type="entry name" value="UPF0234_N"/>
</dbReference>
<dbReference type="PANTHER" id="PTHR30476">
    <property type="entry name" value="UPF0234 PROTEIN YAJQ"/>
    <property type="match status" value="1"/>
</dbReference>
<evidence type="ECO:0000256" key="1">
    <source>
        <dbReference type="ARBA" id="ARBA00022741"/>
    </source>
</evidence>
<dbReference type="InterPro" id="IPR036183">
    <property type="entry name" value="YajQ-like_sf"/>
</dbReference>
<dbReference type="FunFam" id="3.30.70.990:FF:000001">
    <property type="entry name" value="UPF0234 protein YajQ"/>
    <property type="match status" value="1"/>
</dbReference>
<accession>A0A085GI23</accession>
<dbReference type="GO" id="GO:0000166">
    <property type="term" value="F:nucleotide binding"/>
    <property type="evidence" value="ECO:0007669"/>
    <property type="project" value="UniProtKB-UniRule"/>
</dbReference>
<evidence type="ECO:0000256" key="3">
    <source>
        <dbReference type="HAMAP-Rule" id="MF_00632"/>
    </source>
</evidence>
<dbReference type="NCBIfam" id="NF003819">
    <property type="entry name" value="PRK05412.1"/>
    <property type="match status" value="1"/>
</dbReference>
<proteinExistence type="inferred from homology"/>
<dbReference type="EMBL" id="JMPI01000020">
    <property type="protein sequence ID" value="KFC83368.1"/>
    <property type="molecule type" value="Genomic_DNA"/>
</dbReference>
<dbReference type="Gene3D" id="3.30.70.990">
    <property type="entry name" value="YajQ-like, domain 2"/>
    <property type="match status" value="1"/>
</dbReference>
<evidence type="ECO:0000313" key="4">
    <source>
        <dbReference type="EMBL" id="KFC83368.1"/>
    </source>
</evidence>
<evidence type="ECO:0000256" key="2">
    <source>
        <dbReference type="ARBA" id="ARBA00093450"/>
    </source>
</evidence>
<dbReference type="eggNOG" id="COG1666">
    <property type="taxonomic scope" value="Bacteria"/>
</dbReference>
<dbReference type="InterPro" id="IPR035571">
    <property type="entry name" value="UPF0234-like_C"/>
</dbReference>
<dbReference type="OrthoDB" id="9801447at2"/>
<comment type="function">
    <text evidence="3">Nucleotide-binding protein.</text>
</comment>
<dbReference type="SUPFAM" id="SSF89963">
    <property type="entry name" value="YajQ-like"/>
    <property type="match status" value="2"/>
</dbReference>
<comment type="similarity">
    <text evidence="2 3">Belongs to the YajQ family.</text>
</comment>
<keyword evidence="5" id="KW-1185">Reference proteome</keyword>
<comment type="caution">
    <text evidence="4">The sequence shown here is derived from an EMBL/GenBank/DDBJ whole genome shotgun (WGS) entry which is preliminary data.</text>
</comment>
<reference evidence="4 5" key="1">
    <citation type="submission" date="2014-05" db="EMBL/GenBank/DDBJ databases">
        <title>ATOL: Assembling a taxonomically balanced genome-scale reconstruction of the evolutionary history of the Enterobacteriaceae.</title>
        <authorList>
            <person name="Plunkett G.III."/>
            <person name="Neeno-Eckwall E.C."/>
            <person name="Glasner J.D."/>
            <person name="Perna N.T."/>
        </authorList>
    </citation>
    <scope>NUCLEOTIDE SEQUENCE [LARGE SCALE GENOMIC DNA]</scope>
    <source>
        <strain evidence="4 5">ATCC 33320</strain>
    </source>
</reference>
<gene>
    <name evidence="4" type="primary">yajQ</name>
    <name evidence="4" type="ORF">GBAG_0807</name>
</gene>
<dbReference type="CDD" id="cd11740">
    <property type="entry name" value="YajQ_like"/>
    <property type="match status" value="1"/>
</dbReference>
<dbReference type="PANTHER" id="PTHR30476:SF0">
    <property type="entry name" value="UPF0234 PROTEIN YAJQ"/>
    <property type="match status" value="1"/>
</dbReference>
<dbReference type="AlphaFoldDB" id="A0A085GI23"/>
<dbReference type="FunFam" id="3.30.70.860:FF:000001">
    <property type="entry name" value="UPF0234 protein YajQ"/>
    <property type="match status" value="1"/>
</dbReference>
<dbReference type="Pfam" id="PF04461">
    <property type="entry name" value="YajQ"/>
    <property type="match status" value="1"/>
</dbReference>
<dbReference type="Gene3D" id="3.30.70.860">
    <property type="match status" value="1"/>
</dbReference>
<protein>
    <recommendedName>
        <fullName evidence="3">Nucleotide-binding protein GBAG_0807</fullName>
    </recommendedName>
</protein>
<dbReference type="Proteomes" id="UP000028653">
    <property type="component" value="Unassembled WGS sequence"/>
</dbReference>
<organism evidence="4 5">
    <name type="scientific">Buttiauxella agrestis ATCC 33320</name>
    <dbReference type="NCBI Taxonomy" id="1006004"/>
    <lineage>
        <taxon>Bacteria</taxon>
        <taxon>Pseudomonadati</taxon>
        <taxon>Pseudomonadota</taxon>
        <taxon>Gammaproteobacteria</taxon>
        <taxon>Enterobacterales</taxon>
        <taxon>Enterobacteriaceae</taxon>
        <taxon>Buttiauxella</taxon>
    </lineage>
</organism>
<name>A0A085GI23_9ENTR</name>
<dbReference type="STRING" id="1006004.GBAG_0807"/>
<dbReference type="InterPro" id="IPR007551">
    <property type="entry name" value="YajQ/Smlt4090-like"/>
</dbReference>